<dbReference type="InterPro" id="IPR013783">
    <property type="entry name" value="Ig-like_fold"/>
</dbReference>
<dbReference type="GO" id="GO:0016829">
    <property type="term" value="F:lyase activity"/>
    <property type="evidence" value="ECO:0007669"/>
    <property type="project" value="UniProtKB-KW"/>
</dbReference>
<dbReference type="OrthoDB" id="3665757at2759"/>
<dbReference type="PANTHER" id="PTHR43118:SF1">
    <property type="entry name" value="RHAMNOGALACTURONAN LYASE (EUROFUNG)"/>
    <property type="match status" value="1"/>
</dbReference>
<feature type="domain" description="Rhamnogalacturonan lyase family 11 C-terminal" evidence="3">
    <location>
        <begin position="144"/>
        <end position="598"/>
    </location>
</feature>
<keyword evidence="5" id="KW-1185">Reference proteome</keyword>
<dbReference type="Proteomes" id="UP000799757">
    <property type="component" value="Unassembled WGS sequence"/>
</dbReference>
<evidence type="ECO:0000256" key="1">
    <source>
        <dbReference type="SAM" id="SignalP"/>
    </source>
</evidence>
<proteinExistence type="predicted"/>
<dbReference type="Pfam" id="PF18370">
    <property type="entry name" value="RGI_lyase"/>
    <property type="match status" value="1"/>
</dbReference>
<protein>
    <submittedName>
        <fullName evidence="4">Polysaccharide lyase family 11 protein</fullName>
    </submittedName>
</protein>
<feature type="domain" description="Rhamnogalacturonan I lyase beta-sheet" evidence="2">
    <location>
        <begin position="28"/>
        <end position="114"/>
    </location>
</feature>
<dbReference type="Pfam" id="PF21348">
    <property type="entry name" value="RGL11_C"/>
    <property type="match status" value="1"/>
</dbReference>
<keyword evidence="1" id="KW-0732">Signal</keyword>
<organism evidence="4 5">
    <name type="scientific">Melanomma pulvis-pyrius CBS 109.77</name>
    <dbReference type="NCBI Taxonomy" id="1314802"/>
    <lineage>
        <taxon>Eukaryota</taxon>
        <taxon>Fungi</taxon>
        <taxon>Dikarya</taxon>
        <taxon>Ascomycota</taxon>
        <taxon>Pezizomycotina</taxon>
        <taxon>Dothideomycetes</taxon>
        <taxon>Pleosporomycetidae</taxon>
        <taxon>Pleosporales</taxon>
        <taxon>Melanommataceae</taxon>
        <taxon>Melanomma</taxon>
    </lineage>
</organism>
<gene>
    <name evidence="4" type="ORF">K505DRAFT_359638</name>
</gene>
<evidence type="ECO:0000259" key="2">
    <source>
        <dbReference type="Pfam" id="PF18370"/>
    </source>
</evidence>
<dbReference type="EMBL" id="MU001841">
    <property type="protein sequence ID" value="KAF2796024.1"/>
    <property type="molecule type" value="Genomic_DNA"/>
</dbReference>
<feature type="chain" id="PRO_5025681160" evidence="1">
    <location>
        <begin position="18"/>
        <end position="605"/>
    </location>
</feature>
<evidence type="ECO:0000259" key="3">
    <source>
        <dbReference type="Pfam" id="PF21348"/>
    </source>
</evidence>
<evidence type="ECO:0000313" key="4">
    <source>
        <dbReference type="EMBL" id="KAF2796024.1"/>
    </source>
</evidence>
<dbReference type="PANTHER" id="PTHR43118">
    <property type="entry name" value="RHAMNOGALACTURONAN LYASE (EUROFUNG)"/>
    <property type="match status" value="1"/>
</dbReference>
<dbReference type="InterPro" id="IPR028994">
    <property type="entry name" value="Integrin_alpha_N"/>
</dbReference>
<evidence type="ECO:0000313" key="5">
    <source>
        <dbReference type="Proteomes" id="UP000799757"/>
    </source>
</evidence>
<dbReference type="InterPro" id="IPR041624">
    <property type="entry name" value="RGI_lyase"/>
</dbReference>
<feature type="signal peptide" evidence="1">
    <location>
        <begin position="1"/>
        <end position="17"/>
    </location>
</feature>
<reference evidence="4" key="1">
    <citation type="journal article" date="2020" name="Stud. Mycol.">
        <title>101 Dothideomycetes genomes: a test case for predicting lifestyles and emergence of pathogens.</title>
        <authorList>
            <person name="Haridas S."/>
            <person name="Albert R."/>
            <person name="Binder M."/>
            <person name="Bloem J."/>
            <person name="Labutti K."/>
            <person name="Salamov A."/>
            <person name="Andreopoulos B."/>
            <person name="Baker S."/>
            <person name="Barry K."/>
            <person name="Bills G."/>
            <person name="Bluhm B."/>
            <person name="Cannon C."/>
            <person name="Castanera R."/>
            <person name="Culley D."/>
            <person name="Daum C."/>
            <person name="Ezra D."/>
            <person name="Gonzalez J."/>
            <person name="Henrissat B."/>
            <person name="Kuo A."/>
            <person name="Liang C."/>
            <person name="Lipzen A."/>
            <person name="Lutzoni F."/>
            <person name="Magnuson J."/>
            <person name="Mondo S."/>
            <person name="Nolan M."/>
            <person name="Ohm R."/>
            <person name="Pangilinan J."/>
            <person name="Park H.-J."/>
            <person name="Ramirez L."/>
            <person name="Alfaro M."/>
            <person name="Sun H."/>
            <person name="Tritt A."/>
            <person name="Yoshinaga Y."/>
            <person name="Zwiers L.-H."/>
            <person name="Turgeon B."/>
            <person name="Goodwin S."/>
            <person name="Spatafora J."/>
            <person name="Crous P."/>
            <person name="Grigoriev I."/>
        </authorList>
    </citation>
    <scope>NUCLEOTIDE SEQUENCE</scope>
    <source>
        <strain evidence="4">CBS 109.77</strain>
    </source>
</reference>
<name>A0A6A6XIK0_9PLEO</name>
<sequence>MKLLLFVVAVATSSVAAIPARRQSSPRPMENLGRGVVAVRANKTAALVSWRLLGLDDNSLGFNIYRSTNSAGAMRLNSDVLTKGTNYLDSGADLSKSNRYWVRSVIDGKEQSPASGSFTLPADNAVEPIVRIPINAGDRIKYVWVGDLDGDGEYDFVIDRHGTQQGLEAYRRDGKRLWKVSMGPNSENQNNIEPGSSGIDVGHWDGVTVYDLDSDGIAEVAVRISNGVVFGDGKTFTEGKNNDKQFIAVLDGKTGALRAATKIKNEYIKDGPFAARLGVGYLDGERPHIVGFMKNRMDNNTFNRNLAAWIFDGVKVSEEWVYDDRNAGSGSDGHNTRIVDVDGDGKDEVGEIMFMLNGDGKLRYDMTTSGIGHGDRWQIAKIDPSRPGLQGYGVQQNNPSKLWEYYYDARDGKVLWKHYGDQVTDIGRGMVGDIDPDHPGMESWSAGGNGLYNAPSDTLLEQDTKLSPWAHLGLWWDGDDTMELYNDGKIEKWDPSAPTASNKLPRILQIANYGAINPGDPNPGFLGDIFGDWREEVIVTNAAYDELIIFTTDRLTERRLYTLAHNPNYRNGMTMKGYLQNAHTDYFIGKGMKTPTKPNIRYVGT</sequence>
<keyword evidence="4" id="KW-0456">Lyase</keyword>
<accession>A0A6A6XIK0</accession>
<dbReference type="SUPFAM" id="SSF69318">
    <property type="entry name" value="Integrin alpha N-terminal domain"/>
    <property type="match status" value="1"/>
</dbReference>
<dbReference type="InterPro" id="IPR049366">
    <property type="entry name" value="RGL11_C"/>
</dbReference>
<dbReference type="AlphaFoldDB" id="A0A6A6XIK0"/>
<dbReference type="Gene3D" id="2.60.40.10">
    <property type="entry name" value="Immunoglobulins"/>
    <property type="match status" value="1"/>
</dbReference>
<dbReference type="InterPro" id="IPR034641">
    <property type="entry name" value="RGL11"/>
</dbReference>